<reference evidence="9 10" key="1">
    <citation type="submission" date="2015-06" db="EMBL/GenBank/DDBJ databases">
        <title>Survival trade-offs in plant roots during colonization by closely related pathogenic and mutualistic fungi.</title>
        <authorList>
            <person name="Hacquard S."/>
            <person name="Kracher B."/>
            <person name="Hiruma K."/>
            <person name="Weinman A."/>
            <person name="Muench P."/>
            <person name="Garrido Oter R."/>
            <person name="Ver Loren van Themaat E."/>
            <person name="Dallerey J.-F."/>
            <person name="Damm U."/>
            <person name="Henrissat B."/>
            <person name="Lespinet O."/>
            <person name="Thon M."/>
            <person name="Kemen E."/>
            <person name="McHardy A.C."/>
            <person name="Schulze-Lefert P."/>
            <person name="O'Connell R.J."/>
        </authorList>
    </citation>
    <scope>NUCLEOTIDE SEQUENCE [LARGE SCALE GENOMIC DNA]</scope>
    <source>
        <strain evidence="9 10">0861</strain>
    </source>
</reference>
<dbReference type="InterPro" id="IPR051572">
    <property type="entry name" value="VTC_Complex_Subunit"/>
</dbReference>
<dbReference type="InterPro" id="IPR018966">
    <property type="entry name" value="VTC_domain"/>
</dbReference>
<feature type="transmembrane region" description="Helical" evidence="7">
    <location>
        <begin position="751"/>
        <end position="773"/>
    </location>
</feature>
<dbReference type="FunFam" id="3.20.100.30:FF:000002">
    <property type="entry name" value="Vacuolar transporter chaperone"/>
    <property type="match status" value="1"/>
</dbReference>
<dbReference type="Pfam" id="PF09359">
    <property type="entry name" value="VTC"/>
    <property type="match status" value="1"/>
</dbReference>
<dbReference type="PANTHER" id="PTHR46140">
    <property type="entry name" value="VACUOLAR TRANSPORTER CHAPERONE 1-RELATED"/>
    <property type="match status" value="1"/>
</dbReference>
<name>A0A161VYJ0_9PEZI</name>
<comment type="subcellular location">
    <subcellularLocation>
        <location evidence="1">Vacuole membrane</location>
        <topology evidence="1">Multi-pass membrane protein</topology>
    </subcellularLocation>
</comment>
<proteinExistence type="predicted"/>
<feature type="compositionally biased region" description="Low complexity" evidence="6">
    <location>
        <begin position="635"/>
        <end position="667"/>
    </location>
</feature>
<dbReference type="GO" id="GO:0033254">
    <property type="term" value="C:vacuolar transporter chaperone complex"/>
    <property type="evidence" value="ECO:0007669"/>
    <property type="project" value="TreeGrafter"/>
</dbReference>
<keyword evidence="2" id="KW-0926">Vacuole</keyword>
<dbReference type="Pfam" id="PF02656">
    <property type="entry name" value="DUF202"/>
    <property type="match status" value="1"/>
</dbReference>
<feature type="non-terminal residue" evidence="9">
    <location>
        <position position="1"/>
    </location>
</feature>
<keyword evidence="10" id="KW-1185">Reference proteome</keyword>
<gene>
    <name evidence="9" type="ORF">CT0861_09794</name>
</gene>
<evidence type="ECO:0000313" key="10">
    <source>
        <dbReference type="Proteomes" id="UP000076552"/>
    </source>
</evidence>
<evidence type="ECO:0000256" key="4">
    <source>
        <dbReference type="ARBA" id="ARBA00022989"/>
    </source>
</evidence>
<evidence type="ECO:0000313" key="9">
    <source>
        <dbReference type="EMBL" id="KZL63873.1"/>
    </source>
</evidence>
<keyword evidence="3 7" id="KW-0812">Transmembrane</keyword>
<evidence type="ECO:0000256" key="3">
    <source>
        <dbReference type="ARBA" id="ARBA00022692"/>
    </source>
</evidence>
<evidence type="ECO:0000256" key="1">
    <source>
        <dbReference type="ARBA" id="ARBA00004128"/>
    </source>
</evidence>
<evidence type="ECO:0000256" key="6">
    <source>
        <dbReference type="SAM" id="MobiDB-lite"/>
    </source>
</evidence>
<evidence type="ECO:0000259" key="8">
    <source>
        <dbReference type="PROSITE" id="PS51382"/>
    </source>
</evidence>
<dbReference type="Gene3D" id="3.20.100.30">
    <property type="entry name" value="VTC, catalytic tunnel domain"/>
    <property type="match status" value="1"/>
</dbReference>
<feature type="transmembrane region" description="Helical" evidence="7">
    <location>
        <begin position="793"/>
        <end position="815"/>
    </location>
</feature>
<evidence type="ECO:0000256" key="7">
    <source>
        <dbReference type="SAM" id="Phobius"/>
    </source>
</evidence>
<feature type="region of interest" description="Disordered" evidence="6">
    <location>
        <begin position="630"/>
        <end position="667"/>
    </location>
</feature>
<dbReference type="InterPro" id="IPR004331">
    <property type="entry name" value="SPX_dom"/>
</dbReference>
<organism evidence="9 10">
    <name type="scientific">Colletotrichum tofieldiae</name>
    <dbReference type="NCBI Taxonomy" id="708197"/>
    <lineage>
        <taxon>Eukaryota</taxon>
        <taxon>Fungi</taxon>
        <taxon>Dikarya</taxon>
        <taxon>Ascomycota</taxon>
        <taxon>Pezizomycotina</taxon>
        <taxon>Sordariomycetes</taxon>
        <taxon>Hypocreomycetidae</taxon>
        <taxon>Glomerellales</taxon>
        <taxon>Glomerellaceae</taxon>
        <taxon>Colletotrichum</taxon>
        <taxon>Colletotrichum spaethianum species complex</taxon>
    </lineage>
</organism>
<dbReference type="Proteomes" id="UP000076552">
    <property type="component" value="Unassembled WGS sequence"/>
</dbReference>
<dbReference type="PANTHER" id="PTHR46140:SF2">
    <property type="entry name" value="VACUOLAR TRANSPORTER CHAPERONE 3 COMPLEX SUBUNIT 3-RELATED"/>
    <property type="match status" value="1"/>
</dbReference>
<sequence>LFFDNTHHARARAHAHPPAPVRSTISAVRPAVALPVPDTQSCRKQSDRIDLLLLLQPPPRAHHLPTAAMRFGKTLRQAVYAPWKDKYIDYAKLKSLLREDKYDDEDVAWTEDDENRFCDEIFNTQLEKVAQFQEETFEALKDRVDAAFEKLKELAPPNAEDGAENVQAKKPDAATAKKLKDIEAELDKITTEISELKKYSNINYTGFLKIVKKHDRKRGDRYKVRPMMQLSLSQRPFNSEQGYSPLLNKLSIMYYAIRQQLDEGAADQQPLDLESQGETRHGERYTAHKFWVHPDNLLEVKTYIMRRLPALVYSEQSAKELDGSNDPAITSLYFDSPKFDLYGKKVERKSEASSLRVRWYGQLSSKPELYLEQKIVGENGSSEERKFAIKDKYIKPFIDGTYKMEKTVQKMERQGQQADKIEDFKNTVETLQGFVQENKLQPVLRANYARTAFQKPADDRVRISIDTEVAFIREDTLDKDRPCRDPADWHRLDIDGRNLTYPFKDINQSEVSRFPYAILEIKLKEGPNRKRPAWISDLMGSHLVHPAPRFSKFVHGVASLFEDYVNSLPFWLSDLEADIRKDPQEAFEAEEQRKAQRAEDEQAVGSFLGNKISSYKVSKSSPAGKSYLADRMAAESSSRPRPSNRESQQPSDQPGGEGSSGQQQRSYGTLSSVLPGFSLSKYSKARRAQNNQQQLPEGVVEPTEWIKNSGELKIEPKVWLANERTFLKWQHICILLGALAVSLYTAAGENFLAEVMGVAYIVIAVFAGVWGYGMMRLRRKMILGRSGKDFDNLIGPLIISIALMVALVLNFVFAYRAAIEKMGAKDVPGGGNVTGAPIRQELV</sequence>
<evidence type="ECO:0000256" key="5">
    <source>
        <dbReference type="ARBA" id="ARBA00023136"/>
    </source>
</evidence>
<accession>A0A161VYJ0</accession>
<dbReference type="GO" id="GO:0000329">
    <property type="term" value="C:fungal-type vacuole membrane"/>
    <property type="evidence" value="ECO:0007669"/>
    <property type="project" value="TreeGrafter"/>
</dbReference>
<feature type="domain" description="SPX" evidence="8">
    <location>
        <begin position="69"/>
        <end position="228"/>
    </location>
</feature>
<dbReference type="GO" id="GO:0006799">
    <property type="term" value="P:polyphosphate biosynthetic process"/>
    <property type="evidence" value="ECO:0007669"/>
    <property type="project" value="UniProtKB-ARBA"/>
</dbReference>
<evidence type="ECO:0000256" key="2">
    <source>
        <dbReference type="ARBA" id="ARBA00022554"/>
    </source>
</evidence>
<feature type="region of interest" description="Disordered" evidence="6">
    <location>
        <begin position="1"/>
        <end position="21"/>
    </location>
</feature>
<keyword evidence="4 7" id="KW-1133">Transmembrane helix</keyword>
<dbReference type="CDD" id="cd14480">
    <property type="entry name" value="SPX_VTC2_like"/>
    <property type="match status" value="1"/>
</dbReference>
<dbReference type="STRING" id="708197.A0A161VYJ0"/>
<comment type="caution">
    <text evidence="9">The sequence shown here is derived from an EMBL/GenBank/DDBJ whole genome shotgun (WGS) entry which is preliminary data.</text>
</comment>
<dbReference type="InterPro" id="IPR003807">
    <property type="entry name" value="DUF202"/>
</dbReference>
<dbReference type="AlphaFoldDB" id="A0A161VYJ0"/>
<protein>
    <submittedName>
        <fullName evidence="9">VTC domain-containing protein</fullName>
    </submittedName>
</protein>
<dbReference type="EMBL" id="LFIV01000308">
    <property type="protein sequence ID" value="KZL63873.1"/>
    <property type="molecule type" value="Genomic_DNA"/>
</dbReference>
<dbReference type="PROSITE" id="PS51382">
    <property type="entry name" value="SPX"/>
    <property type="match status" value="1"/>
</dbReference>
<dbReference type="InterPro" id="IPR042267">
    <property type="entry name" value="VTC_sf"/>
</dbReference>
<feature type="transmembrane region" description="Helical" evidence="7">
    <location>
        <begin position="726"/>
        <end position="744"/>
    </location>
</feature>
<keyword evidence="5 7" id="KW-0472">Membrane</keyword>